<dbReference type="AlphaFoldDB" id="A0A380WFW8"/>
<dbReference type="Pfam" id="PF00535">
    <property type="entry name" value="Glycos_transf_2"/>
    <property type="match status" value="1"/>
</dbReference>
<dbReference type="OrthoDB" id="6116224at2"/>
<name>A0A380WFW8_AMIAI</name>
<proteinExistence type="predicted"/>
<gene>
    <name evidence="2" type="ORF">NCTC10684_00993</name>
</gene>
<dbReference type="GO" id="GO:0016740">
    <property type="term" value="F:transferase activity"/>
    <property type="evidence" value="ECO:0007669"/>
    <property type="project" value="UniProtKB-KW"/>
</dbReference>
<dbReference type="InterPro" id="IPR001173">
    <property type="entry name" value="Glyco_trans_2-like"/>
</dbReference>
<protein>
    <submittedName>
        <fullName evidence="2">Putative glycosyl transferase</fullName>
    </submittedName>
</protein>
<evidence type="ECO:0000313" key="2">
    <source>
        <dbReference type="EMBL" id="SUU87791.1"/>
    </source>
</evidence>
<dbReference type="Gene3D" id="3.90.550.10">
    <property type="entry name" value="Spore Coat Polysaccharide Biosynthesis Protein SpsA, Chain A"/>
    <property type="match status" value="1"/>
</dbReference>
<evidence type="ECO:0000259" key="1">
    <source>
        <dbReference type="Pfam" id="PF00535"/>
    </source>
</evidence>
<evidence type="ECO:0000313" key="3">
    <source>
        <dbReference type="Proteomes" id="UP000254701"/>
    </source>
</evidence>
<dbReference type="RefSeq" id="WP_115730245.1">
    <property type="nucleotide sequence ID" value="NZ_BAAAVY010000010.1"/>
</dbReference>
<dbReference type="EMBL" id="UFSM01000001">
    <property type="protein sequence ID" value="SUU87791.1"/>
    <property type="molecule type" value="Genomic_DNA"/>
</dbReference>
<accession>A0A380WFW8</accession>
<organism evidence="2 3">
    <name type="scientific">Aminobacter aminovorans</name>
    <name type="common">Chelatobacter heintzii</name>
    <dbReference type="NCBI Taxonomy" id="83263"/>
    <lineage>
        <taxon>Bacteria</taxon>
        <taxon>Pseudomonadati</taxon>
        <taxon>Pseudomonadota</taxon>
        <taxon>Alphaproteobacteria</taxon>
        <taxon>Hyphomicrobiales</taxon>
        <taxon>Phyllobacteriaceae</taxon>
        <taxon>Aminobacter</taxon>
    </lineage>
</organism>
<dbReference type="Proteomes" id="UP000254701">
    <property type="component" value="Unassembled WGS sequence"/>
</dbReference>
<sequence length="309" mass="33240">MTEMPSIDICVCTFRRRELADTLQSLAAMDLPAGYRIGIVVADNDEVPSAAELVSVLADELSLEVRYVHCPARNISVARNACLDASSADFVAFIDDDEKATGMWLKRLVETAQATGAEVVLGPVKARYGTGAPGWMQVGDFHSTYPVFVRGEIRTGYTCNALLRIASPSIAGRRFSLERGQSGGEDTEFFDQVFGAGGRISYAAEAWVEEPVPASRASFRWLTTRRFRVGQTHGRLLGAKRSGVGRFGELVRASAKAGYCFAAAGLTALQPVSRNRSLLRGVMHLGVLSGLAGARELRLYGNEGGQDAA</sequence>
<dbReference type="InterPro" id="IPR029044">
    <property type="entry name" value="Nucleotide-diphossugar_trans"/>
</dbReference>
<dbReference type="SUPFAM" id="SSF53448">
    <property type="entry name" value="Nucleotide-diphospho-sugar transferases"/>
    <property type="match status" value="1"/>
</dbReference>
<reference evidence="2 3" key="1">
    <citation type="submission" date="2018-06" db="EMBL/GenBank/DDBJ databases">
        <authorList>
            <consortium name="Pathogen Informatics"/>
            <person name="Doyle S."/>
        </authorList>
    </citation>
    <scope>NUCLEOTIDE SEQUENCE [LARGE SCALE GENOMIC DNA]</scope>
    <source>
        <strain evidence="2 3">NCTC10684</strain>
    </source>
</reference>
<keyword evidence="2" id="KW-0808">Transferase</keyword>
<feature type="domain" description="Glycosyltransferase 2-like" evidence="1">
    <location>
        <begin position="9"/>
        <end position="164"/>
    </location>
</feature>